<comment type="caution">
    <text evidence="2">The sequence shown here is derived from an EMBL/GenBank/DDBJ whole genome shotgun (WGS) entry which is preliminary data.</text>
</comment>
<evidence type="ECO:0000313" key="3">
    <source>
        <dbReference type="Proteomes" id="UP001168540"/>
    </source>
</evidence>
<dbReference type="EMBL" id="JAUEDK010000026">
    <property type="protein sequence ID" value="MDN0076131.1"/>
    <property type="molecule type" value="Genomic_DNA"/>
</dbReference>
<dbReference type="InterPro" id="IPR036388">
    <property type="entry name" value="WH-like_DNA-bd_sf"/>
</dbReference>
<organism evidence="2 3">
    <name type="scientific">Crenobacter oryzisoli</name>
    <dbReference type="NCBI Taxonomy" id="3056844"/>
    <lineage>
        <taxon>Bacteria</taxon>
        <taxon>Pseudomonadati</taxon>
        <taxon>Pseudomonadota</taxon>
        <taxon>Betaproteobacteria</taxon>
        <taxon>Neisseriales</taxon>
        <taxon>Neisseriaceae</taxon>
        <taxon>Crenobacter</taxon>
    </lineage>
</organism>
<protein>
    <recommendedName>
        <fullName evidence="1">HTH iclR-type domain-containing protein</fullName>
    </recommendedName>
</protein>
<dbReference type="InterPro" id="IPR005471">
    <property type="entry name" value="Tscrpt_reg_IclR_N"/>
</dbReference>
<proteinExistence type="predicted"/>
<keyword evidence="3" id="KW-1185">Reference proteome</keyword>
<accession>A0ABT7XQR1</accession>
<feature type="domain" description="HTH iclR-type" evidence="1">
    <location>
        <begin position="6"/>
        <end position="43"/>
    </location>
</feature>
<name>A0ABT7XQR1_9NEIS</name>
<reference evidence="2" key="1">
    <citation type="submission" date="2023-06" db="EMBL/GenBank/DDBJ databases">
        <authorList>
            <person name="Zhang S."/>
        </authorList>
    </citation>
    <scope>NUCLEOTIDE SEQUENCE</scope>
    <source>
        <strain evidence="2">SG2303</strain>
    </source>
</reference>
<gene>
    <name evidence="2" type="ORF">QU481_14670</name>
</gene>
<evidence type="ECO:0000313" key="2">
    <source>
        <dbReference type="EMBL" id="MDN0076131.1"/>
    </source>
</evidence>
<dbReference type="RefSeq" id="WP_289830783.1">
    <property type="nucleotide sequence ID" value="NZ_JAUEDK010000026.1"/>
</dbReference>
<dbReference type="InterPro" id="IPR036390">
    <property type="entry name" value="WH_DNA-bd_sf"/>
</dbReference>
<dbReference type="Proteomes" id="UP001168540">
    <property type="component" value="Unassembled WGS sequence"/>
</dbReference>
<sequence length="80" mass="8435">MSQQDQALALLALLAEQDGVSLPRACKVLGLGQSELYRLLAALGDSPTLPGPGLVELREDGARRLLWLTDKGHSLLDAAG</sequence>
<evidence type="ECO:0000259" key="1">
    <source>
        <dbReference type="Pfam" id="PF09339"/>
    </source>
</evidence>
<dbReference type="SUPFAM" id="SSF46785">
    <property type="entry name" value="Winged helix' DNA-binding domain"/>
    <property type="match status" value="1"/>
</dbReference>
<dbReference type="Pfam" id="PF09339">
    <property type="entry name" value="HTH_IclR"/>
    <property type="match status" value="1"/>
</dbReference>
<dbReference type="Gene3D" id="1.10.10.10">
    <property type="entry name" value="Winged helix-like DNA-binding domain superfamily/Winged helix DNA-binding domain"/>
    <property type="match status" value="1"/>
</dbReference>